<dbReference type="Pfam" id="PF20434">
    <property type="entry name" value="BD-FAE"/>
    <property type="match status" value="1"/>
</dbReference>
<dbReference type="EMBL" id="LAPV01000131">
    <property type="protein sequence ID" value="KKC32546.1"/>
    <property type="molecule type" value="Genomic_DNA"/>
</dbReference>
<dbReference type="PANTHER" id="PTHR48081:SF9">
    <property type="entry name" value="CARBOXYLESTERASE"/>
    <property type="match status" value="1"/>
</dbReference>
<evidence type="ECO:0000313" key="4">
    <source>
        <dbReference type="Proteomes" id="UP000033519"/>
    </source>
</evidence>
<dbReference type="Proteomes" id="UP000033519">
    <property type="component" value="Unassembled WGS sequence"/>
</dbReference>
<dbReference type="InterPro" id="IPR049492">
    <property type="entry name" value="BD-FAE-like_dom"/>
</dbReference>
<reference evidence="3 4" key="1">
    <citation type="submission" date="2015-03" db="EMBL/GenBank/DDBJ databases">
        <authorList>
            <person name="Lepp D."/>
            <person name="Hassan Y.I."/>
            <person name="Li X.-Z."/>
            <person name="Zhou T."/>
        </authorList>
    </citation>
    <scope>NUCLEOTIDE SEQUENCE [LARGE SCALE GENOMIC DNA]</scope>
    <source>
        <strain evidence="3 4">Cr7-05</strain>
    </source>
</reference>
<dbReference type="InterPro" id="IPR029058">
    <property type="entry name" value="AB_hydrolase_fold"/>
</dbReference>
<dbReference type="InterPro" id="IPR050300">
    <property type="entry name" value="GDXG_lipolytic_enzyme"/>
</dbReference>
<feature type="domain" description="BD-FAE-like" evidence="2">
    <location>
        <begin position="45"/>
        <end position="231"/>
    </location>
</feature>
<evidence type="ECO:0000259" key="2">
    <source>
        <dbReference type="Pfam" id="PF20434"/>
    </source>
</evidence>
<gene>
    <name evidence="3" type="ORF">WH91_13295</name>
</gene>
<dbReference type="SUPFAM" id="SSF53474">
    <property type="entry name" value="alpha/beta-Hydrolases"/>
    <property type="match status" value="1"/>
</dbReference>
<keyword evidence="4" id="KW-1185">Reference proteome</keyword>
<proteinExistence type="predicted"/>
<evidence type="ECO:0000313" key="3">
    <source>
        <dbReference type="EMBL" id="KKC32546.1"/>
    </source>
</evidence>
<name>A0ABR5DX37_9HYPH</name>
<comment type="caution">
    <text evidence="3">The sequence shown here is derived from an EMBL/GenBank/DDBJ whole genome shotgun (WGS) entry which is preliminary data.</text>
</comment>
<keyword evidence="1" id="KW-0378">Hydrolase</keyword>
<accession>A0ABR5DX37</accession>
<dbReference type="Gene3D" id="3.40.50.1820">
    <property type="entry name" value="alpha/beta hydrolase"/>
    <property type="match status" value="1"/>
</dbReference>
<organism evidence="3 4">
    <name type="scientific">Devosia psychrophila</name>
    <dbReference type="NCBI Taxonomy" id="728005"/>
    <lineage>
        <taxon>Bacteria</taxon>
        <taxon>Pseudomonadati</taxon>
        <taxon>Pseudomonadota</taxon>
        <taxon>Alphaproteobacteria</taxon>
        <taxon>Hyphomicrobiales</taxon>
        <taxon>Devosiaceae</taxon>
        <taxon>Devosia</taxon>
    </lineage>
</organism>
<dbReference type="PANTHER" id="PTHR48081">
    <property type="entry name" value="AB HYDROLASE SUPERFAMILY PROTEIN C4A8.06C"/>
    <property type="match status" value="1"/>
</dbReference>
<evidence type="ECO:0000256" key="1">
    <source>
        <dbReference type="ARBA" id="ARBA00022801"/>
    </source>
</evidence>
<protein>
    <recommendedName>
        <fullName evidence="2">BD-FAE-like domain-containing protein</fullName>
    </recommendedName>
</protein>
<sequence length="277" mass="29846">MLVARNGAVMTISILSIINALSPKDAGATRVASDVPYGASARQKLDVYAPKKADGPLPVIFFVYGGSWMDGSRHHYTFAGRALAALGYVAVIADYRVLPEVEYPGFLDDGAAAFSWVVEHIAEYGGDPNRLALMGHSAGAYNALMLGLDRDYLTRLGLRDRVRCMVGLSGPYDFFPFDGPITLRTFGAVREPLGTQPINHVSADAPPTFLGSGDKDTLVYPRNSMALAKKLREAGVTVVEKHYPTLGHPGPLMALGRPARRIAPVLADVAAFLRQYL</sequence>